<evidence type="ECO:0000256" key="1">
    <source>
        <dbReference type="SAM" id="MobiDB-lite"/>
    </source>
</evidence>
<dbReference type="SMART" id="SM00834">
    <property type="entry name" value="CxxC_CXXC_SSSS"/>
    <property type="match status" value="1"/>
</dbReference>
<dbReference type="RefSeq" id="WP_002444755.1">
    <property type="nucleotide sequence ID" value="NZ_AP018585.1"/>
</dbReference>
<dbReference type="Proteomes" id="UP000274772">
    <property type="component" value="Chromosome"/>
</dbReference>
<feature type="domain" description="Putative regulatory protein FmdB zinc ribbon" evidence="2">
    <location>
        <begin position="1"/>
        <end position="41"/>
    </location>
</feature>
<dbReference type="Pfam" id="PF09723">
    <property type="entry name" value="Zn_ribbon_8"/>
    <property type="match status" value="1"/>
</dbReference>
<dbReference type="NCBIfam" id="TIGR02605">
    <property type="entry name" value="CxxC_CxxC_SSSS"/>
    <property type="match status" value="1"/>
</dbReference>
<reference evidence="3 4" key="1">
    <citation type="submission" date="2018-05" db="EMBL/GenBank/DDBJ databases">
        <title>Complete genome sequencing of three human clinical isolates of Staphylococcus caprae reveals virulence factors similar to those of S. epidermidis and S. capitis.</title>
        <authorList>
            <person name="Watanabe S."/>
            <person name="Cui L."/>
        </authorList>
    </citation>
    <scope>NUCLEOTIDE SEQUENCE [LARGE SCALE GENOMIC DNA]</scope>
    <source>
        <strain evidence="3 4">JMUB590</strain>
    </source>
</reference>
<organism evidence="3 4">
    <name type="scientific">Staphylococcus caprae</name>
    <dbReference type="NCBI Taxonomy" id="29380"/>
    <lineage>
        <taxon>Bacteria</taxon>
        <taxon>Bacillati</taxon>
        <taxon>Bacillota</taxon>
        <taxon>Bacilli</taxon>
        <taxon>Bacillales</taxon>
        <taxon>Staphylococcaceae</taxon>
        <taxon>Staphylococcus</taxon>
    </lineage>
</organism>
<feature type="compositionally biased region" description="Basic and acidic residues" evidence="1">
    <location>
        <begin position="54"/>
        <end position="71"/>
    </location>
</feature>
<evidence type="ECO:0000259" key="2">
    <source>
        <dbReference type="SMART" id="SM00834"/>
    </source>
</evidence>
<gene>
    <name evidence="3" type="ORF">JMUB590_0185</name>
</gene>
<name>A0ABM7FT12_9STAP</name>
<accession>A0ABM7FT12</accession>
<proteinExistence type="predicted"/>
<keyword evidence="4" id="KW-1185">Reference proteome</keyword>
<evidence type="ECO:0000313" key="3">
    <source>
        <dbReference type="EMBL" id="BBD91295.1"/>
    </source>
</evidence>
<dbReference type="EMBL" id="AP018586">
    <property type="protein sequence ID" value="BBD91295.1"/>
    <property type="molecule type" value="Genomic_DNA"/>
</dbReference>
<dbReference type="GeneID" id="58049965"/>
<dbReference type="InterPro" id="IPR013429">
    <property type="entry name" value="Regulatory_FmdB_Zinc_ribbon"/>
</dbReference>
<protein>
    <submittedName>
        <fullName evidence="3">FmdB family regulatory protein</fullName>
    </submittedName>
</protein>
<sequence length="88" mass="10265">MPKYTYDCSTCGPFTMRQSMNEQHEYAYCPHCGDTSTRVFNAFQTYKMDGKLKQRIEKGQQPRVVTKDKLPTNKRKKATQGRPWMAGH</sequence>
<evidence type="ECO:0000313" key="4">
    <source>
        <dbReference type="Proteomes" id="UP000274772"/>
    </source>
</evidence>
<feature type="region of interest" description="Disordered" evidence="1">
    <location>
        <begin position="54"/>
        <end position="88"/>
    </location>
</feature>